<reference evidence="2 3" key="1">
    <citation type="submission" date="2018-07" db="EMBL/GenBank/DDBJ databases">
        <title>Complete genome sequencing of Ornithinimicrobium sp. AMA3305.</title>
        <authorList>
            <person name="Bae J.-W."/>
        </authorList>
    </citation>
    <scope>NUCLEOTIDE SEQUENCE [LARGE SCALE GENOMIC DNA]</scope>
    <source>
        <strain evidence="2 3">AMA3305</strain>
    </source>
</reference>
<evidence type="ECO:0000313" key="3">
    <source>
        <dbReference type="Proteomes" id="UP000253790"/>
    </source>
</evidence>
<feature type="transmembrane region" description="Helical" evidence="1">
    <location>
        <begin position="47"/>
        <end position="66"/>
    </location>
</feature>
<dbReference type="EMBL" id="CP031229">
    <property type="protein sequence ID" value="AXH96822.1"/>
    <property type="molecule type" value="Genomic_DNA"/>
</dbReference>
<sequence length="132" mass="13615">MSLGLPHPHLLTLRLAATLLLSAVVGQAGWAAAVLGGEPGYARFHEVGAWVTLGLSLLCALVYVVLRRSAGPVNLWLAVGLAVAVSVQFGLGQAGQRALHIFGGVLVAMVATALTSWTYRHQLPATGRPGGS</sequence>
<organism evidence="2 3">
    <name type="scientific">Ornithinimicrobium avium</name>
    <dbReference type="NCBI Taxonomy" id="2283195"/>
    <lineage>
        <taxon>Bacteria</taxon>
        <taxon>Bacillati</taxon>
        <taxon>Actinomycetota</taxon>
        <taxon>Actinomycetes</taxon>
        <taxon>Micrococcales</taxon>
        <taxon>Ornithinimicrobiaceae</taxon>
        <taxon>Ornithinimicrobium</taxon>
    </lineage>
</organism>
<dbReference type="KEGG" id="orn:DV701_12475"/>
<evidence type="ECO:0000256" key="1">
    <source>
        <dbReference type="SAM" id="Phobius"/>
    </source>
</evidence>
<dbReference type="Proteomes" id="UP000253790">
    <property type="component" value="Chromosome"/>
</dbReference>
<keyword evidence="1" id="KW-0812">Transmembrane</keyword>
<feature type="transmembrane region" description="Helical" evidence="1">
    <location>
        <begin position="98"/>
        <end position="119"/>
    </location>
</feature>
<proteinExistence type="predicted"/>
<keyword evidence="3" id="KW-1185">Reference proteome</keyword>
<evidence type="ECO:0000313" key="2">
    <source>
        <dbReference type="EMBL" id="AXH96822.1"/>
    </source>
</evidence>
<dbReference type="RefSeq" id="WP_114928680.1">
    <property type="nucleotide sequence ID" value="NZ_CP031229.1"/>
</dbReference>
<gene>
    <name evidence="2" type="ORF">DV701_12475</name>
</gene>
<name>A0A345NP64_9MICO</name>
<keyword evidence="1" id="KW-1133">Transmembrane helix</keyword>
<keyword evidence="1" id="KW-0472">Membrane</keyword>
<protein>
    <submittedName>
        <fullName evidence="2">Uncharacterized protein</fullName>
    </submittedName>
</protein>
<accession>A0A345NP64</accession>
<dbReference type="AlphaFoldDB" id="A0A345NP64"/>
<feature type="transmembrane region" description="Helical" evidence="1">
    <location>
        <begin position="73"/>
        <end position="92"/>
    </location>
</feature>
<dbReference type="OrthoDB" id="3729994at2"/>